<feature type="region of interest" description="Disordered" evidence="1">
    <location>
        <begin position="1"/>
        <end position="27"/>
    </location>
</feature>
<accession>A0A179EYG4</accession>
<evidence type="ECO:0000313" key="2">
    <source>
        <dbReference type="EMBL" id="OAQ58236.1"/>
    </source>
</evidence>
<sequence>MMQSTGTRRGDLSFHLGGKSPSDDATWSPNMEAVRATIRFAIATGRLTSTRH</sequence>
<dbReference type="Proteomes" id="UP000078240">
    <property type="component" value="Unassembled WGS sequence"/>
</dbReference>
<name>A0A179EYG4_PURLI</name>
<evidence type="ECO:0000256" key="1">
    <source>
        <dbReference type="SAM" id="MobiDB-lite"/>
    </source>
</evidence>
<reference evidence="2 3" key="1">
    <citation type="submission" date="2016-01" db="EMBL/GenBank/DDBJ databases">
        <title>Biosynthesis of antibiotic leucinostatins and their inhibition on Phytophthora in bio-control Purpureocillium lilacinum.</title>
        <authorList>
            <person name="Wang G."/>
            <person name="Liu Z."/>
            <person name="Lin R."/>
            <person name="Li E."/>
            <person name="Mao Z."/>
            <person name="Ling J."/>
            <person name="Yin W."/>
            <person name="Xie B."/>
        </authorList>
    </citation>
    <scope>NUCLEOTIDE SEQUENCE [LARGE SCALE GENOMIC DNA]</scope>
    <source>
        <strain evidence="2">PLBJ-1</strain>
    </source>
</reference>
<gene>
    <name evidence="2" type="ORF">VFPBJ_11698</name>
</gene>
<evidence type="ECO:0000313" key="3">
    <source>
        <dbReference type="Proteomes" id="UP000078240"/>
    </source>
</evidence>
<protein>
    <submittedName>
        <fullName evidence="2">Uncharacterized protein</fullName>
    </submittedName>
</protein>
<dbReference type="AlphaFoldDB" id="A0A179EYG4"/>
<organism evidence="2 3">
    <name type="scientific">Purpureocillium lilacinum</name>
    <name type="common">Paecilomyces lilacinus</name>
    <dbReference type="NCBI Taxonomy" id="33203"/>
    <lineage>
        <taxon>Eukaryota</taxon>
        <taxon>Fungi</taxon>
        <taxon>Dikarya</taxon>
        <taxon>Ascomycota</taxon>
        <taxon>Pezizomycotina</taxon>
        <taxon>Sordariomycetes</taxon>
        <taxon>Hypocreomycetidae</taxon>
        <taxon>Hypocreales</taxon>
        <taxon>Ophiocordycipitaceae</taxon>
        <taxon>Purpureocillium</taxon>
    </lineage>
</organism>
<proteinExistence type="predicted"/>
<dbReference type="EMBL" id="LSBH01000057">
    <property type="protein sequence ID" value="OAQ58236.1"/>
    <property type="molecule type" value="Genomic_DNA"/>
</dbReference>
<comment type="caution">
    <text evidence="2">The sequence shown here is derived from an EMBL/GenBank/DDBJ whole genome shotgun (WGS) entry which is preliminary data.</text>
</comment>